<accession>A0ACB8TNS8</accession>
<sequence>MSRLSIVLWLLTLLSLLSFAVAQSFNVPPNWKKPTSPLSRADRLILLDGLLNTVTRTLNSSSGSFVGITNTQTANMLCALAIGDYVNGSATSKDVVLSSLNTRFTMFPDIIGSENPQVNSDRAIWGLAAIYAYRAYRDPLSLQHAQTMWKLLSTYLVTPEDATSGTHPSGGTNISSTCNGASTAGAVFFIANDPNNLSVNGETTAAFMALSAHLYEQTSTPQYLAAAILSATFIANNLYNGVIILDSINLGTCQTTDAFVTYNSGFTIDGLSILADVAPKNGSLNFASFLSNLIQTAVVYPHWTNSSDGIIIEGPRSQSDAEKNGFDVALKGILIRGLYQAYARLNSNRMDDSPSSSNAEADFIQSFITVQFNALLDLASTPESNQYSPRWEGPPSAQLLPWGQLAAMDVFVSAVGLAGSDGAVPGTNSDGGSMAGTRTLASPASSSAALTTGPDSDNSDSGDRRKLSGGAIAGIVIGLLAILAGMFAFIILWRKRARRKLERTEQTIKRVLSNPPSSRRDAQMSLDRGDRETLAGAQSESSYDGGNTRPAGSNDEKKELEVGYTIGRRSFISHSDFASLSGLVESLRRVVVPSEYEA</sequence>
<dbReference type="EMBL" id="MU274958">
    <property type="protein sequence ID" value="KAI0083614.1"/>
    <property type="molecule type" value="Genomic_DNA"/>
</dbReference>
<reference evidence="1" key="1">
    <citation type="journal article" date="2021" name="Environ. Microbiol.">
        <title>Gene family expansions and transcriptome signatures uncover fungal adaptations to wood decay.</title>
        <authorList>
            <person name="Hage H."/>
            <person name="Miyauchi S."/>
            <person name="Viragh M."/>
            <person name="Drula E."/>
            <person name="Min B."/>
            <person name="Chaduli D."/>
            <person name="Navarro D."/>
            <person name="Favel A."/>
            <person name="Norest M."/>
            <person name="Lesage-Meessen L."/>
            <person name="Balint B."/>
            <person name="Merenyi Z."/>
            <person name="de Eugenio L."/>
            <person name="Morin E."/>
            <person name="Martinez A.T."/>
            <person name="Baldrian P."/>
            <person name="Stursova M."/>
            <person name="Martinez M.J."/>
            <person name="Novotny C."/>
            <person name="Magnuson J.K."/>
            <person name="Spatafora J.W."/>
            <person name="Maurice S."/>
            <person name="Pangilinan J."/>
            <person name="Andreopoulos W."/>
            <person name="LaButti K."/>
            <person name="Hundley H."/>
            <person name="Na H."/>
            <person name="Kuo A."/>
            <person name="Barry K."/>
            <person name="Lipzen A."/>
            <person name="Henrissat B."/>
            <person name="Riley R."/>
            <person name="Ahrendt S."/>
            <person name="Nagy L.G."/>
            <person name="Grigoriev I.V."/>
            <person name="Martin F."/>
            <person name="Rosso M.N."/>
        </authorList>
    </citation>
    <scope>NUCLEOTIDE SEQUENCE</scope>
    <source>
        <strain evidence="1">CBS 384.51</strain>
    </source>
</reference>
<evidence type="ECO:0000313" key="2">
    <source>
        <dbReference type="Proteomes" id="UP001055072"/>
    </source>
</evidence>
<organism evidence="1 2">
    <name type="scientific">Irpex rosettiformis</name>
    <dbReference type="NCBI Taxonomy" id="378272"/>
    <lineage>
        <taxon>Eukaryota</taxon>
        <taxon>Fungi</taxon>
        <taxon>Dikarya</taxon>
        <taxon>Basidiomycota</taxon>
        <taxon>Agaricomycotina</taxon>
        <taxon>Agaricomycetes</taxon>
        <taxon>Polyporales</taxon>
        <taxon>Irpicaceae</taxon>
        <taxon>Irpex</taxon>
    </lineage>
</organism>
<name>A0ACB8TNS8_9APHY</name>
<keyword evidence="2" id="KW-1185">Reference proteome</keyword>
<proteinExistence type="predicted"/>
<dbReference type="Proteomes" id="UP001055072">
    <property type="component" value="Unassembled WGS sequence"/>
</dbReference>
<protein>
    <submittedName>
        <fullName evidence="1">Uncharacterized protein</fullName>
    </submittedName>
</protein>
<gene>
    <name evidence="1" type="ORF">BDY19DRAFT_998404</name>
</gene>
<comment type="caution">
    <text evidence="1">The sequence shown here is derived from an EMBL/GenBank/DDBJ whole genome shotgun (WGS) entry which is preliminary data.</text>
</comment>
<evidence type="ECO:0000313" key="1">
    <source>
        <dbReference type="EMBL" id="KAI0083614.1"/>
    </source>
</evidence>